<reference evidence="2" key="1">
    <citation type="journal article" date="2014" name="Front. Microbiol.">
        <title>High frequency of phylogenetically diverse reductive dehalogenase-homologous genes in deep subseafloor sedimentary metagenomes.</title>
        <authorList>
            <person name="Kawai M."/>
            <person name="Futagami T."/>
            <person name="Toyoda A."/>
            <person name="Takaki Y."/>
            <person name="Nishi S."/>
            <person name="Hori S."/>
            <person name="Arai W."/>
            <person name="Tsubouchi T."/>
            <person name="Morono Y."/>
            <person name="Uchiyama I."/>
            <person name="Ito T."/>
            <person name="Fujiyama A."/>
            <person name="Inagaki F."/>
            <person name="Takami H."/>
        </authorList>
    </citation>
    <scope>NUCLEOTIDE SEQUENCE</scope>
    <source>
        <strain evidence="2">Expedition CK06-06</strain>
    </source>
</reference>
<evidence type="ECO:0000313" key="2">
    <source>
        <dbReference type="EMBL" id="GAF89560.1"/>
    </source>
</evidence>
<organism evidence="2">
    <name type="scientific">marine sediment metagenome</name>
    <dbReference type="NCBI Taxonomy" id="412755"/>
    <lineage>
        <taxon>unclassified sequences</taxon>
        <taxon>metagenomes</taxon>
        <taxon>ecological metagenomes</taxon>
    </lineage>
</organism>
<comment type="caution">
    <text evidence="2">The sequence shown here is derived from an EMBL/GenBank/DDBJ whole genome shotgun (WGS) entry which is preliminary data.</text>
</comment>
<dbReference type="GO" id="GO:0003677">
    <property type="term" value="F:DNA binding"/>
    <property type="evidence" value="ECO:0007669"/>
    <property type="project" value="InterPro"/>
</dbReference>
<feature type="non-terminal residue" evidence="2">
    <location>
        <position position="1"/>
    </location>
</feature>
<dbReference type="Gene3D" id="1.10.150.20">
    <property type="entry name" value="5' to 3' exonuclease, C-terminal subdomain"/>
    <property type="match status" value="1"/>
</dbReference>
<dbReference type="GO" id="GO:0006351">
    <property type="term" value="P:DNA-templated transcription"/>
    <property type="evidence" value="ECO:0007669"/>
    <property type="project" value="InterPro"/>
</dbReference>
<dbReference type="EMBL" id="BARS01015358">
    <property type="protein sequence ID" value="GAF89560.1"/>
    <property type="molecule type" value="Genomic_DNA"/>
</dbReference>
<accession>X0UM57</accession>
<dbReference type="AlphaFoldDB" id="X0UM57"/>
<dbReference type="SUPFAM" id="SSF47789">
    <property type="entry name" value="C-terminal domain of RNA polymerase alpha subunit"/>
    <property type="match status" value="1"/>
</dbReference>
<proteinExistence type="predicted"/>
<evidence type="ECO:0000259" key="1">
    <source>
        <dbReference type="Pfam" id="PF03118"/>
    </source>
</evidence>
<dbReference type="InterPro" id="IPR011260">
    <property type="entry name" value="RNAP_asu_C"/>
</dbReference>
<protein>
    <recommendedName>
        <fullName evidence="1">RNA polymerase alpha subunit C-terminal domain-containing protein</fullName>
    </recommendedName>
</protein>
<dbReference type="GO" id="GO:0003899">
    <property type="term" value="F:DNA-directed RNA polymerase activity"/>
    <property type="evidence" value="ECO:0007669"/>
    <property type="project" value="InterPro"/>
</dbReference>
<sequence length="33" mass="3646">ADLLKIRSFGKTSLREIKRKLADIGLSLGMTDV</sequence>
<feature type="domain" description="RNA polymerase alpha subunit C-terminal" evidence="1">
    <location>
        <begin position="2"/>
        <end position="22"/>
    </location>
</feature>
<name>X0UM57_9ZZZZ</name>
<dbReference type="Pfam" id="PF03118">
    <property type="entry name" value="RNA_pol_A_CTD"/>
    <property type="match status" value="1"/>
</dbReference>
<gene>
    <name evidence="2" type="ORF">S01H1_25424</name>
</gene>